<evidence type="ECO:0000256" key="13">
    <source>
        <dbReference type="ARBA" id="ARBA00038302"/>
    </source>
</evidence>
<evidence type="ECO:0000256" key="2">
    <source>
        <dbReference type="ARBA" id="ARBA00004389"/>
    </source>
</evidence>
<keyword evidence="10" id="KW-0443">Lipid metabolism</keyword>
<comment type="cofactor">
    <cofactor evidence="1 16 17">
        <name>pyridoxal 5'-phosphate</name>
        <dbReference type="ChEBI" id="CHEBI:597326"/>
    </cofactor>
</comment>
<evidence type="ECO:0000256" key="5">
    <source>
        <dbReference type="ARBA" id="ARBA00022692"/>
    </source>
</evidence>
<dbReference type="Gene3D" id="6.10.140.2150">
    <property type="match status" value="1"/>
</dbReference>
<evidence type="ECO:0000313" key="18">
    <source>
        <dbReference type="EMBL" id="CAD8577134.1"/>
    </source>
</evidence>
<evidence type="ECO:0000256" key="10">
    <source>
        <dbReference type="ARBA" id="ARBA00023098"/>
    </source>
</evidence>
<dbReference type="InterPro" id="IPR015424">
    <property type="entry name" value="PyrdxlP-dep_Trfase"/>
</dbReference>
<dbReference type="InterPro" id="IPR015422">
    <property type="entry name" value="PyrdxlP-dep_Trfase_small"/>
</dbReference>
<reference evidence="18" key="1">
    <citation type="submission" date="2021-01" db="EMBL/GenBank/DDBJ databases">
        <authorList>
            <person name="Corre E."/>
            <person name="Pelletier E."/>
            <person name="Niang G."/>
            <person name="Scheremetjew M."/>
            <person name="Finn R."/>
            <person name="Kale V."/>
            <person name="Holt S."/>
            <person name="Cochrane G."/>
            <person name="Meng A."/>
            <person name="Brown T."/>
            <person name="Cohen L."/>
        </authorList>
    </citation>
    <scope>NUCLEOTIDE SEQUENCE</scope>
    <source>
        <strain evidence="18">Clade-D-RCC2572</strain>
    </source>
</reference>
<dbReference type="GO" id="GO:0008117">
    <property type="term" value="F:sphinganine-1-phosphate aldolase activity"/>
    <property type="evidence" value="ECO:0007669"/>
    <property type="project" value="UniProtKB-EC"/>
</dbReference>
<keyword evidence="5" id="KW-0812">Transmembrane</keyword>
<dbReference type="Gene3D" id="3.40.640.10">
    <property type="entry name" value="Type I PLP-dependent aspartate aminotransferase-like (Major domain)"/>
    <property type="match status" value="1"/>
</dbReference>
<keyword evidence="7 16" id="KW-0663">Pyridoxal phosphate</keyword>
<evidence type="ECO:0000256" key="12">
    <source>
        <dbReference type="ARBA" id="ARBA00023239"/>
    </source>
</evidence>
<dbReference type="Pfam" id="PF00282">
    <property type="entry name" value="Pyridoxal_deC"/>
    <property type="match status" value="1"/>
</dbReference>
<dbReference type="GO" id="GO:0019752">
    <property type="term" value="P:carboxylic acid metabolic process"/>
    <property type="evidence" value="ECO:0007669"/>
    <property type="project" value="InterPro"/>
</dbReference>
<comment type="pathway">
    <text evidence="4">Sphingolipid metabolism.</text>
</comment>
<feature type="modified residue" description="N6-(pyridoxal phosphate)lysine" evidence="16">
    <location>
        <position position="348"/>
    </location>
</feature>
<evidence type="ECO:0000256" key="3">
    <source>
        <dbReference type="ARBA" id="ARBA00004760"/>
    </source>
</evidence>
<evidence type="ECO:0000256" key="11">
    <source>
        <dbReference type="ARBA" id="ARBA00023136"/>
    </source>
</evidence>
<dbReference type="FunFam" id="3.40.640.10:FF:000020">
    <property type="entry name" value="sphingosine-1-phosphate lyase 1"/>
    <property type="match status" value="1"/>
</dbReference>
<dbReference type="Gene3D" id="3.90.1150.10">
    <property type="entry name" value="Aspartate Aminotransferase, domain 1"/>
    <property type="match status" value="1"/>
</dbReference>
<evidence type="ECO:0000256" key="6">
    <source>
        <dbReference type="ARBA" id="ARBA00022824"/>
    </source>
</evidence>
<dbReference type="PANTHER" id="PTHR42735">
    <property type="match status" value="1"/>
</dbReference>
<evidence type="ECO:0000256" key="14">
    <source>
        <dbReference type="ARBA" id="ARBA00038965"/>
    </source>
</evidence>
<dbReference type="EMBL" id="HBEW01001180">
    <property type="protein sequence ID" value="CAD8577134.1"/>
    <property type="molecule type" value="Transcribed_RNA"/>
</dbReference>
<dbReference type="InterPro" id="IPR050477">
    <property type="entry name" value="GrpII_AminoAcid_Decarb"/>
</dbReference>
<dbReference type="GO" id="GO:0005789">
    <property type="term" value="C:endoplasmic reticulum membrane"/>
    <property type="evidence" value="ECO:0007669"/>
    <property type="project" value="UniProtKB-SubCell"/>
</dbReference>
<dbReference type="AlphaFoldDB" id="A0A7S0KCT5"/>
<dbReference type="SUPFAM" id="SSF53383">
    <property type="entry name" value="PLP-dependent transferases"/>
    <property type="match status" value="1"/>
</dbReference>
<keyword evidence="8" id="KW-0746">Sphingolipid metabolism</keyword>
<organism evidence="18">
    <name type="scientific">Ostreococcus mediterraneus</name>
    <dbReference type="NCBI Taxonomy" id="1486918"/>
    <lineage>
        <taxon>Eukaryota</taxon>
        <taxon>Viridiplantae</taxon>
        <taxon>Chlorophyta</taxon>
        <taxon>Mamiellophyceae</taxon>
        <taxon>Mamiellales</taxon>
        <taxon>Bathycoccaceae</taxon>
        <taxon>Ostreococcus</taxon>
    </lineage>
</organism>
<dbReference type="InterPro" id="IPR015421">
    <property type="entry name" value="PyrdxlP-dep_Trfase_major"/>
</dbReference>
<evidence type="ECO:0000256" key="15">
    <source>
        <dbReference type="ARBA" id="ARBA00042568"/>
    </source>
</evidence>
<dbReference type="GO" id="GO:0030170">
    <property type="term" value="F:pyridoxal phosphate binding"/>
    <property type="evidence" value="ECO:0007669"/>
    <property type="project" value="InterPro"/>
</dbReference>
<sequence length="548" mass="59873">MLQLVISASILHVKVIVQLLLSTLNVLDDGVFAIFTAGALLSGLVPLRRLIRAKVFDGSIVENIFLSCRSLPYVRQVVQSSKKKILCELDRSMRSNGITVDKIRELPKIGLDATEILNQATFRQEKDYADPFLSSRMTGTIYATEPTHRKVCNDTYCKFAHANPLHVDAFPSVARMESEIVNMAAAFLGGNDRLRICGTVTSGGTESILTALRASRDFVCYLKDIDQPEMIVASTAHAAVYKAAEYFKIKLVRVPVSENGQIKLSAVNRAVNHRTVLIYASAPTYPHGVVDPIESLGIIAIKAKCCLHIDACLGGFVLPFISKNETVSLPKFDFTVPGVTSMSIDTHKYGFAQKGSSIVLYSSTVLRQFQYTSITDWTGGLYISPTPAGSRSGGLIAQTWASMLHVGRAGYMAAAEDIVVAVSQLRNDIKRIEGLALIGEHITMVVAWRSSDKQVNIYDVNDMMTSKGWRLAVLQNPSALHICVTKANISALGEMVRDLKSAVDSSRNLQRTIPGGKAPIYGLAHGLPDRGVVKELLKDIQDLMLENT</sequence>
<evidence type="ECO:0000256" key="9">
    <source>
        <dbReference type="ARBA" id="ARBA00022989"/>
    </source>
</evidence>
<keyword evidence="12 17" id="KW-0456">Lyase</keyword>
<dbReference type="GO" id="GO:0030149">
    <property type="term" value="P:sphingolipid catabolic process"/>
    <property type="evidence" value="ECO:0007669"/>
    <property type="project" value="TreeGrafter"/>
</dbReference>
<comment type="subcellular location">
    <subcellularLocation>
        <location evidence="2">Endoplasmic reticulum membrane</location>
        <topology evidence="2">Single-pass membrane protein</topology>
    </subcellularLocation>
</comment>
<keyword evidence="9" id="KW-1133">Transmembrane helix</keyword>
<keyword evidence="11" id="KW-0472">Membrane</keyword>
<protein>
    <recommendedName>
        <fullName evidence="14">sphinganine-1-phosphate aldolase</fullName>
        <ecNumber evidence="14">4.1.2.27</ecNumber>
    </recommendedName>
    <alternativeName>
        <fullName evidence="15">Sphingosine-1-phosphate aldolase</fullName>
    </alternativeName>
</protein>
<dbReference type="InterPro" id="IPR002129">
    <property type="entry name" value="PyrdxlP-dep_de-COase"/>
</dbReference>
<comment type="similarity">
    <text evidence="13">Belongs to the group II decarboxylase family. Sphingosine-1-phosphate lyase subfamily.</text>
</comment>
<evidence type="ECO:0000256" key="4">
    <source>
        <dbReference type="ARBA" id="ARBA00004991"/>
    </source>
</evidence>
<gene>
    <name evidence="18" type="ORF">OMED0929_LOCUS1048</name>
</gene>
<evidence type="ECO:0000256" key="8">
    <source>
        <dbReference type="ARBA" id="ARBA00022919"/>
    </source>
</evidence>
<evidence type="ECO:0000256" key="7">
    <source>
        <dbReference type="ARBA" id="ARBA00022898"/>
    </source>
</evidence>
<comment type="pathway">
    <text evidence="3">Lipid metabolism; sphingolipid metabolism.</text>
</comment>
<accession>A0A7S0KCT5</accession>
<name>A0A7S0KCT5_9CHLO</name>
<dbReference type="EC" id="4.1.2.27" evidence="14"/>
<proteinExistence type="inferred from homology"/>
<evidence type="ECO:0000256" key="1">
    <source>
        <dbReference type="ARBA" id="ARBA00001933"/>
    </source>
</evidence>
<evidence type="ECO:0000256" key="17">
    <source>
        <dbReference type="RuleBase" id="RU000382"/>
    </source>
</evidence>
<dbReference type="PANTHER" id="PTHR42735:SF6">
    <property type="entry name" value="SPHINGOSINE-1-PHOSPHATE LYASE 1"/>
    <property type="match status" value="1"/>
</dbReference>
<keyword evidence="6" id="KW-0256">Endoplasmic reticulum</keyword>
<evidence type="ECO:0000256" key="16">
    <source>
        <dbReference type="PIRSR" id="PIRSR602129-50"/>
    </source>
</evidence>